<dbReference type="GO" id="GO:0005829">
    <property type="term" value="C:cytosol"/>
    <property type="evidence" value="ECO:0007669"/>
    <property type="project" value="TreeGrafter"/>
</dbReference>
<dbReference type="InterPro" id="IPR006379">
    <property type="entry name" value="HAD-SF_hydro_IIB"/>
</dbReference>
<dbReference type="Gene3D" id="3.30.1240.10">
    <property type="match status" value="1"/>
</dbReference>
<dbReference type="Pfam" id="PF08282">
    <property type="entry name" value="Hydrolase_3"/>
    <property type="match status" value="1"/>
</dbReference>
<accession>A0A7W8D1K3</accession>
<dbReference type="AlphaFoldDB" id="A0A7W8D1K3"/>
<dbReference type="RefSeq" id="WP_183375573.1">
    <property type="nucleotide sequence ID" value="NZ_JACHHD010000009.1"/>
</dbReference>
<evidence type="ECO:0008006" key="3">
    <source>
        <dbReference type="Google" id="ProtNLM"/>
    </source>
</evidence>
<name>A0A7W8D1K3_9FIRM</name>
<evidence type="ECO:0000313" key="1">
    <source>
        <dbReference type="EMBL" id="MBB5185054.1"/>
    </source>
</evidence>
<protein>
    <recommendedName>
        <fullName evidence="3">Cof-type HAD-IIB family hydrolase</fullName>
    </recommendedName>
</protein>
<dbReference type="PANTHER" id="PTHR10000">
    <property type="entry name" value="PHOSPHOSERINE PHOSPHATASE"/>
    <property type="match status" value="1"/>
</dbReference>
<dbReference type="NCBIfam" id="TIGR01484">
    <property type="entry name" value="HAD-SF-IIB"/>
    <property type="match status" value="1"/>
</dbReference>
<reference evidence="1 2" key="1">
    <citation type="submission" date="2020-08" db="EMBL/GenBank/DDBJ databases">
        <title>Genomic Encyclopedia of Type Strains, Phase IV (KMG-IV): sequencing the most valuable type-strain genomes for metagenomic binning, comparative biology and taxonomic classification.</title>
        <authorList>
            <person name="Goeker M."/>
        </authorList>
    </citation>
    <scope>NUCLEOTIDE SEQUENCE [LARGE SCALE GENOMIC DNA]</scope>
    <source>
        <strain evidence="1 2">DSM 26963</strain>
    </source>
</reference>
<dbReference type="InterPro" id="IPR023214">
    <property type="entry name" value="HAD_sf"/>
</dbReference>
<organism evidence="1 2">
    <name type="scientific">Faecalicoccus acidiformans</name>
    <dbReference type="NCBI Taxonomy" id="915173"/>
    <lineage>
        <taxon>Bacteria</taxon>
        <taxon>Bacillati</taxon>
        <taxon>Bacillota</taxon>
        <taxon>Erysipelotrichia</taxon>
        <taxon>Erysipelotrichales</taxon>
        <taxon>Erysipelotrichaceae</taxon>
        <taxon>Faecalicoccus</taxon>
    </lineage>
</organism>
<dbReference type="EMBL" id="JACHHD010000009">
    <property type="protein sequence ID" value="MBB5185054.1"/>
    <property type="molecule type" value="Genomic_DNA"/>
</dbReference>
<sequence length="276" mass="31560">MQWIVVCDLDGSLMPPSSGLRVSQEVEKRLIRLQEKGHVVILNSARIFQGVYPLARQIQMDRFGGYVISANGCHVYDMAKEEVVLTKRIKKEEAFYLWEVANQMGLGLGFSQPDYFVCNRMSEGFSLDQKNCEVDYIITENPEKYCQNEIVKCAVSQTEEKLVELSDRFCREVNEHTHMEVIKSTPLLYDMIQKGVSKHKTLEELMKRHGWTWNQVTAIGDGISDLETLRMAGYSASLESAKKECQTVADIVVPSCFEDGCVVWLDRLLEETHVFD</sequence>
<dbReference type="SUPFAM" id="SSF56784">
    <property type="entry name" value="HAD-like"/>
    <property type="match status" value="1"/>
</dbReference>
<comment type="caution">
    <text evidence="1">The sequence shown here is derived from an EMBL/GenBank/DDBJ whole genome shotgun (WGS) entry which is preliminary data.</text>
</comment>
<dbReference type="InterPro" id="IPR036412">
    <property type="entry name" value="HAD-like_sf"/>
</dbReference>
<gene>
    <name evidence="1" type="ORF">HNQ43_001102</name>
</gene>
<evidence type="ECO:0000313" key="2">
    <source>
        <dbReference type="Proteomes" id="UP000521313"/>
    </source>
</evidence>
<dbReference type="Gene3D" id="3.40.50.1000">
    <property type="entry name" value="HAD superfamily/HAD-like"/>
    <property type="match status" value="1"/>
</dbReference>
<dbReference type="Proteomes" id="UP000521313">
    <property type="component" value="Unassembled WGS sequence"/>
</dbReference>
<proteinExistence type="predicted"/>
<dbReference type="PANTHER" id="PTHR10000:SF8">
    <property type="entry name" value="HAD SUPERFAMILY HYDROLASE-LIKE, TYPE 3"/>
    <property type="match status" value="1"/>
</dbReference>
<dbReference type="GO" id="GO:0016791">
    <property type="term" value="F:phosphatase activity"/>
    <property type="evidence" value="ECO:0007669"/>
    <property type="project" value="TreeGrafter"/>
</dbReference>
<dbReference type="GO" id="GO:0000287">
    <property type="term" value="F:magnesium ion binding"/>
    <property type="evidence" value="ECO:0007669"/>
    <property type="project" value="TreeGrafter"/>
</dbReference>